<feature type="region of interest" description="Disordered" evidence="1">
    <location>
        <begin position="246"/>
        <end position="266"/>
    </location>
</feature>
<dbReference type="Proteomes" id="UP000054845">
    <property type="component" value="Unassembled WGS sequence"/>
</dbReference>
<protein>
    <submittedName>
        <fullName evidence="3">Uncharacterized protein</fullName>
    </submittedName>
</protein>
<evidence type="ECO:0000256" key="1">
    <source>
        <dbReference type="SAM" id="MobiDB-lite"/>
    </source>
</evidence>
<evidence type="ECO:0000313" key="4">
    <source>
        <dbReference type="Proteomes" id="UP000054845"/>
    </source>
</evidence>
<feature type="compositionally biased region" description="Basic residues" evidence="1">
    <location>
        <begin position="588"/>
        <end position="598"/>
    </location>
</feature>
<feature type="transmembrane region" description="Helical" evidence="2">
    <location>
        <begin position="620"/>
        <end position="642"/>
    </location>
</feature>
<feature type="compositionally biased region" description="Acidic residues" evidence="1">
    <location>
        <begin position="368"/>
        <end position="387"/>
    </location>
</feature>
<feature type="region of interest" description="Disordered" evidence="1">
    <location>
        <begin position="355"/>
        <end position="390"/>
    </location>
</feature>
<keyword evidence="2" id="KW-1133">Transmembrane helix</keyword>
<dbReference type="OrthoDB" id="3253553at2759"/>
<proteinExistence type="predicted"/>
<feature type="compositionally biased region" description="Gly residues" evidence="1">
    <location>
        <begin position="513"/>
        <end position="531"/>
    </location>
</feature>
<feature type="region of interest" description="Disordered" evidence="1">
    <location>
        <begin position="36"/>
        <end position="81"/>
    </location>
</feature>
<dbReference type="EMBL" id="CCYA01000240">
    <property type="protein sequence ID" value="CEH14083.1"/>
    <property type="molecule type" value="Genomic_DNA"/>
</dbReference>
<feature type="transmembrane region" description="Helical" evidence="2">
    <location>
        <begin position="662"/>
        <end position="680"/>
    </location>
</feature>
<reference evidence="3 4" key="1">
    <citation type="submission" date="2014-09" db="EMBL/GenBank/DDBJ databases">
        <authorList>
            <person name="Magalhaes I.L.F."/>
            <person name="Oliveira U."/>
            <person name="Santos F.R."/>
            <person name="Vidigal T.H.D.A."/>
            <person name="Brescovit A.D."/>
            <person name="Santos A.J."/>
        </authorList>
    </citation>
    <scope>NUCLEOTIDE SEQUENCE [LARGE SCALE GENOMIC DNA]</scope>
</reference>
<evidence type="ECO:0000313" key="3">
    <source>
        <dbReference type="EMBL" id="CEH14083.1"/>
    </source>
</evidence>
<organism evidence="3 4">
    <name type="scientific">Ceraceosorus bombacis</name>
    <dbReference type="NCBI Taxonomy" id="401625"/>
    <lineage>
        <taxon>Eukaryota</taxon>
        <taxon>Fungi</taxon>
        <taxon>Dikarya</taxon>
        <taxon>Basidiomycota</taxon>
        <taxon>Ustilaginomycotina</taxon>
        <taxon>Exobasidiomycetes</taxon>
        <taxon>Ceraceosorales</taxon>
        <taxon>Ceraceosoraceae</taxon>
        <taxon>Ceraceosorus</taxon>
    </lineage>
</organism>
<accession>A0A0P1BDD7</accession>
<keyword evidence="2" id="KW-0812">Transmembrane</keyword>
<keyword evidence="2" id="KW-0472">Membrane</keyword>
<keyword evidence="4" id="KW-1185">Reference proteome</keyword>
<name>A0A0P1BDD7_9BASI</name>
<feature type="transmembrane region" description="Helical" evidence="2">
    <location>
        <begin position="458"/>
        <end position="477"/>
    </location>
</feature>
<feature type="region of interest" description="Disordered" evidence="1">
    <location>
        <begin position="513"/>
        <end position="532"/>
    </location>
</feature>
<feature type="transmembrane region" description="Helical" evidence="2">
    <location>
        <begin position="412"/>
        <end position="432"/>
    </location>
</feature>
<dbReference type="AlphaFoldDB" id="A0A0P1BDD7"/>
<feature type="region of interest" description="Disordered" evidence="1">
    <location>
        <begin position="559"/>
        <end position="600"/>
    </location>
</feature>
<evidence type="ECO:0000256" key="2">
    <source>
        <dbReference type="SAM" id="Phobius"/>
    </source>
</evidence>
<sequence>MYGEDVGRSAADYYGDMHQAAESSDYIERDLADYAVPSFPPRAGGGRYSLPATHHPPAPRSTYSTPTRSNRGRSGKQARATSLEVGSVYSAGAAAPGYRYPQYSRDPLASPISAPAMTEYGVYGPHPHHHHQHAAHLPYPSRYHPQEAYLASPDEAMGMQPNDHYWYAEPPQFAAPHPDFPGFRPESVASSRTLTSAAHQSVHSPLVASASVTGSGGAVFSNQDLQASSSSPGFFDVEARHHVPGRRSRDQEPMHAVGALNGAPNTGPYGDALPNFPAWSRTWYGGHLSADGHAYTMVPPAMGPGSGNGSGWESETLSRSAGNVNGQYGRVYGKAGDHGISDYVKEERMRMLEKEFGAPRVKHAKGQDDDDASDKDDDEPEEEEQEELVLGSVDSRGRLVTERPKWMLAVRWLQILCALTALACGVGGALLIKPVSSASTDVSNDDTIPAPKGTMPAYIMYAASGVTVLILFYLFLFRPCCCDPMRKHLKESESGAMGMGGLGGMIIPVLSGGGGPGPGGKMPKGMPGGPKRGLFGKRKEMMGGGGAPTVNLIVDPALLGGGSGKKGRRGQSEDSSSDEGERLPGEGRKRRRKRRKGHAGVMETMKLQARWRIARSSFKVFLVWDILLCIVWIAVLIVVIALGKKCPPGTAKGWCDAFNGNIAAGAIFAAVTILAIYLDWRILAVSKHPPKHTF</sequence>